<dbReference type="SUPFAM" id="SSF52467">
    <property type="entry name" value="DHS-like NAD/FAD-binding domain"/>
    <property type="match status" value="1"/>
</dbReference>
<gene>
    <name evidence="7 11" type="primary">menD</name>
    <name evidence="11" type="ORF">FPQ13_10695</name>
</gene>
<keyword evidence="6 7" id="KW-0464">Manganese</keyword>
<evidence type="ECO:0000256" key="2">
    <source>
        <dbReference type="ARBA" id="ARBA00022679"/>
    </source>
</evidence>
<evidence type="ECO:0000256" key="1">
    <source>
        <dbReference type="ARBA" id="ARBA00022428"/>
    </source>
</evidence>
<dbReference type="SUPFAM" id="SSF52518">
    <property type="entry name" value="Thiamin diphosphate-binding fold (THDP-binding)"/>
    <property type="match status" value="2"/>
</dbReference>
<dbReference type="PANTHER" id="PTHR42916:SF1">
    <property type="entry name" value="PROTEIN PHYLLO, CHLOROPLASTIC"/>
    <property type="match status" value="1"/>
</dbReference>
<dbReference type="NCBIfam" id="TIGR00173">
    <property type="entry name" value="menD"/>
    <property type="match status" value="1"/>
</dbReference>
<evidence type="ECO:0000259" key="10">
    <source>
        <dbReference type="Pfam" id="PF16582"/>
    </source>
</evidence>
<comment type="catalytic activity">
    <reaction evidence="7">
        <text>isochorismate + 2-oxoglutarate + H(+) = 5-enolpyruvoyl-6-hydroxy-2-succinyl-cyclohex-3-ene-1-carboxylate + CO2</text>
        <dbReference type="Rhea" id="RHEA:25593"/>
        <dbReference type="ChEBI" id="CHEBI:15378"/>
        <dbReference type="ChEBI" id="CHEBI:16526"/>
        <dbReference type="ChEBI" id="CHEBI:16810"/>
        <dbReference type="ChEBI" id="CHEBI:29780"/>
        <dbReference type="ChEBI" id="CHEBI:58818"/>
        <dbReference type="EC" id="2.2.1.9"/>
    </reaction>
</comment>
<dbReference type="InterPro" id="IPR012001">
    <property type="entry name" value="Thiamin_PyroP_enz_TPP-bd_dom"/>
</dbReference>
<keyword evidence="1 7" id="KW-0474">Menaquinone biosynthesis</keyword>
<proteinExistence type="inferred from homology"/>
<dbReference type="CDD" id="cd02009">
    <property type="entry name" value="TPP_SHCHC_synthase"/>
    <property type="match status" value="1"/>
</dbReference>
<accession>A0A556PBU5</accession>
<comment type="pathway">
    <text evidence="7">Quinol/quinone metabolism; menaquinone biosynthesis.</text>
</comment>
<organism evidence="11 12">
    <name type="scientific">Allobacillus salarius</name>
    <dbReference type="NCBI Taxonomy" id="1955272"/>
    <lineage>
        <taxon>Bacteria</taxon>
        <taxon>Bacillati</taxon>
        <taxon>Bacillota</taxon>
        <taxon>Bacilli</taxon>
        <taxon>Bacillales</taxon>
        <taxon>Bacillaceae</taxon>
        <taxon>Allobacillus</taxon>
    </lineage>
</organism>
<dbReference type="PIRSF" id="PIRSF004983">
    <property type="entry name" value="MenD"/>
    <property type="match status" value="1"/>
</dbReference>
<dbReference type="Gene3D" id="3.40.50.970">
    <property type="match status" value="2"/>
</dbReference>
<comment type="subunit">
    <text evidence="7">Homodimer.</text>
</comment>
<dbReference type="Pfam" id="PF02776">
    <property type="entry name" value="TPP_enzyme_N"/>
    <property type="match status" value="1"/>
</dbReference>
<feature type="domain" description="Thiamine pyrophosphate enzyme N-terminal TPP-binding" evidence="9">
    <location>
        <begin position="13"/>
        <end position="124"/>
    </location>
</feature>
<evidence type="ECO:0000256" key="4">
    <source>
        <dbReference type="ARBA" id="ARBA00022842"/>
    </source>
</evidence>
<feature type="domain" description="Thiamine pyrophosphate enzyme TPP-binding" evidence="8">
    <location>
        <begin position="437"/>
        <end position="543"/>
    </location>
</feature>
<dbReference type="GO" id="GO:0000287">
    <property type="term" value="F:magnesium ion binding"/>
    <property type="evidence" value="ECO:0007669"/>
    <property type="project" value="UniProtKB-UniRule"/>
</dbReference>
<dbReference type="AlphaFoldDB" id="A0A556PBU5"/>
<dbReference type="GO" id="GO:0070204">
    <property type="term" value="F:2-succinyl-5-enolpyruvyl-6-hydroxy-3-cyclohexene-1-carboxylic-acid synthase activity"/>
    <property type="evidence" value="ECO:0007669"/>
    <property type="project" value="UniProtKB-UniRule"/>
</dbReference>
<keyword evidence="4 7" id="KW-0460">Magnesium</keyword>
<evidence type="ECO:0000256" key="6">
    <source>
        <dbReference type="ARBA" id="ARBA00023211"/>
    </source>
</evidence>
<keyword evidence="5 7" id="KW-0786">Thiamine pyrophosphate</keyword>
<dbReference type="InterPro" id="IPR004433">
    <property type="entry name" value="MenaQ_synth_MenD"/>
</dbReference>
<evidence type="ECO:0000313" key="12">
    <source>
        <dbReference type="Proteomes" id="UP000316425"/>
    </source>
</evidence>
<dbReference type="Pfam" id="PF16582">
    <property type="entry name" value="TPP_enzyme_M_2"/>
    <property type="match status" value="1"/>
</dbReference>
<keyword evidence="2 7" id="KW-0808">Transferase</keyword>
<dbReference type="OrthoDB" id="9791859at2"/>
<feature type="domain" description="Menaquinone biosynthesis protein MenD middle" evidence="10">
    <location>
        <begin position="210"/>
        <end position="402"/>
    </location>
</feature>
<dbReference type="InterPro" id="IPR032264">
    <property type="entry name" value="MenD_middle"/>
</dbReference>
<dbReference type="InterPro" id="IPR011766">
    <property type="entry name" value="TPP_enzyme_TPP-bd"/>
</dbReference>
<dbReference type="GO" id="GO:0030145">
    <property type="term" value="F:manganese ion binding"/>
    <property type="evidence" value="ECO:0007669"/>
    <property type="project" value="UniProtKB-UniRule"/>
</dbReference>
<comment type="cofactor">
    <cofactor evidence="7">
        <name>thiamine diphosphate</name>
        <dbReference type="ChEBI" id="CHEBI:58937"/>
    </cofactor>
    <text evidence="7">Binds 1 thiamine pyrophosphate per subunit.</text>
</comment>
<sequence length="575" mass="63747">MNMGEASRYLTNFVDELAQSGMEHVVISPGSRSTPLALTFTEHPTIQEWVHFDERSSAFFALGMAKSKQKPVALVCTSGTAAANYYPAIVEAYYSRVPLIVLTADRPHELRDNGAPQAIDQIKMYGDYVKYFHEMAIPEADPSLITYARRQAARAYSQAEATQPGAVQLNFPFRDPLIPDFTLENIWGNATGKYVTGITGHEQLHPSQTETLIGQLKDLSKGVIVCGELPGDTDVEAIHQLAEHWNVPIFADVLSHVRHGNNGNAKVISSYDAILKDEEVALSLEPDFILRFGAMPVSKPYLKWIQAVPLKHHIVVDQASGYREPSSLETTMVYSEPNELVQQMLKSSVQLTGDPAWLDTWAKMDEIAMKEICGAVEGEQLTEGKVAYELTEAANTGDVIFVGNSMPIRDMDTFSLAKKEKIQIHGNRGANGIDGLISTATGFAATGNSVTLFLGDLSFLHDYTALFIARKYELNLRVVVVNNNGGGIFSFLPQNTEADHFETLFGTPFNPPIKTLAEAVGYRYHQPKTSEEFQQLVRQAISGMEIIEVVTDRDENKQHHRALWQRITESIQKEG</sequence>
<name>A0A556PBU5_9BACI</name>
<dbReference type="EC" id="2.2.1.9" evidence="7"/>
<dbReference type="PANTHER" id="PTHR42916">
    <property type="entry name" value="2-SUCCINYL-5-ENOLPYRUVYL-6-HYDROXY-3-CYCLOHEXENE-1-CARBOXYLATE SYNTHASE"/>
    <property type="match status" value="1"/>
</dbReference>
<comment type="cofactor">
    <cofactor evidence="7">
        <name>Mg(2+)</name>
        <dbReference type="ChEBI" id="CHEBI:18420"/>
    </cofactor>
    <cofactor evidence="7">
        <name>Mn(2+)</name>
        <dbReference type="ChEBI" id="CHEBI:29035"/>
    </cofactor>
</comment>
<dbReference type="Proteomes" id="UP000316425">
    <property type="component" value="Unassembled WGS sequence"/>
</dbReference>
<dbReference type="InterPro" id="IPR029035">
    <property type="entry name" value="DHS-like_NAD/FAD-binding_dom"/>
</dbReference>
<dbReference type="Pfam" id="PF02775">
    <property type="entry name" value="TPP_enzyme_C"/>
    <property type="match status" value="1"/>
</dbReference>
<keyword evidence="3 7" id="KW-0479">Metal-binding</keyword>
<dbReference type="CDD" id="cd07037">
    <property type="entry name" value="TPP_PYR_MenD"/>
    <property type="match status" value="1"/>
</dbReference>
<dbReference type="GO" id="GO:0030976">
    <property type="term" value="F:thiamine pyrophosphate binding"/>
    <property type="evidence" value="ECO:0007669"/>
    <property type="project" value="UniProtKB-UniRule"/>
</dbReference>
<evidence type="ECO:0000256" key="7">
    <source>
        <dbReference type="HAMAP-Rule" id="MF_01659"/>
    </source>
</evidence>
<evidence type="ECO:0000313" key="11">
    <source>
        <dbReference type="EMBL" id="TSJ61850.1"/>
    </source>
</evidence>
<dbReference type="GO" id="GO:0009234">
    <property type="term" value="P:menaquinone biosynthetic process"/>
    <property type="evidence" value="ECO:0007669"/>
    <property type="project" value="UniProtKB-UniRule"/>
</dbReference>
<evidence type="ECO:0000256" key="3">
    <source>
        <dbReference type="ARBA" id="ARBA00022723"/>
    </source>
</evidence>
<dbReference type="InterPro" id="IPR029061">
    <property type="entry name" value="THDP-binding"/>
</dbReference>
<dbReference type="Gene3D" id="3.40.50.1220">
    <property type="entry name" value="TPP-binding domain"/>
    <property type="match status" value="1"/>
</dbReference>
<protein>
    <recommendedName>
        <fullName evidence="7">2-succinyl-5-enolpyruvyl-6-hydroxy-3-cyclohexene-1-carboxylate synthase</fullName>
        <shortName evidence="7">SEPHCHC synthase</shortName>
        <ecNumber evidence="7">2.2.1.9</ecNumber>
    </recommendedName>
    <alternativeName>
        <fullName evidence="7">Menaquinone biosynthesis protein MenD</fullName>
    </alternativeName>
</protein>
<dbReference type="UniPathway" id="UPA00079"/>
<comment type="similarity">
    <text evidence="7">Belongs to the TPP enzyme family. MenD subfamily.</text>
</comment>
<comment type="caution">
    <text evidence="11">The sequence shown here is derived from an EMBL/GenBank/DDBJ whole genome shotgun (WGS) entry which is preliminary data.</text>
</comment>
<dbReference type="UniPathway" id="UPA01057">
    <property type="reaction ID" value="UER00164"/>
</dbReference>
<evidence type="ECO:0000256" key="5">
    <source>
        <dbReference type="ARBA" id="ARBA00023052"/>
    </source>
</evidence>
<dbReference type="HAMAP" id="MF_01659">
    <property type="entry name" value="MenD"/>
    <property type="match status" value="1"/>
</dbReference>
<keyword evidence="12" id="KW-1185">Reference proteome</keyword>
<reference evidence="11 12" key="1">
    <citation type="submission" date="2019-07" db="EMBL/GenBank/DDBJ databases">
        <title>Allobacillus sp. nov. SKP isolated from shrimp paste of Euphausiacea.</title>
        <authorList>
            <person name="Kanchanasin P."/>
            <person name="Tanasupawat S."/>
            <person name="Shi W."/>
            <person name="Wu L."/>
            <person name="Ma J."/>
        </authorList>
    </citation>
    <scope>NUCLEOTIDE SEQUENCE [LARGE SCALE GENOMIC DNA]</scope>
    <source>
        <strain evidence="11 12">SKP4-8</strain>
    </source>
</reference>
<comment type="pathway">
    <text evidence="7">Quinol/quinone metabolism; 1,4-dihydroxy-2-naphthoate biosynthesis; 1,4-dihydroxy-2-naphthoate from chorismate: step 2/7.</text>
</comment>
<dbReference type="EMBL" id="VMHE01000023">
    <property type="protein sequence ID" value="TSJ61850.1"/>
    <property type="molecule type" value="Genomic_DNA"/>
</dbReference>
<evidence type="ECO:0000259" key="8">
    <source>
        <dbReference type="Pfam" id="PF02775"/>
    </source>
</evidence>
<dbReference type="RefSeq" id="WP_144089324.1">
    <property type="nucleotide sequence ID" value="NZ_VMHE01000023.1"/>
</dbReference>
<evidence type="ECO:0000259" key="9">
    <source>
        <dbReference type="Pfam" id="PF02776"/>
    </source>
</evidence>
<comment type="function">
    <text evidence="7">Catalyzes the thiamine diphosphate-dependent decarboxylation of 2-oxoglutarate and the subsequent addition of the resulting succinic semialdehyde-thiamine pyrophosphate anion to isochorismate to yield 2-succinyl-5-enolpyruvyl-6-hydroxy-3-cyclohexene-1-carboxylate (SEPHCHC).</text>
</comment>